<keyword evidence="3" id="KW-1185">Reference proteome</keyword>
<feature type="region of interest" description="Disordered" evidence="1">
    <location>
        <begin position="31"/>
        <end position="59"/>
    </location>
</feature>
<dbReference type="EMBL" id="QTTT01000001">
    <property type="protein sequence ID" value="REF00594.1"/>
    <property type="molecule type" value="Genomic_DNA"/>
</dbReference>
<proteinExistence type="predicted"/>
<protein>
    <submittedName>
        <fullName evidence="2">Uncharacterized protein</fullName>
    </submittedName>
</protein>
<evidence type="ECO:0000256" key="1">
    <source>
        <dbReference type="SAM" id="MobiDB-lite"/>
    </source>
</evidence>
<name>A0A3D9T2L0_9ACTN</name>
<sequence>MFPVAGMRRPARRRPGNPLLRAVAVKDAHRARRVATRATAEPARWTAMGEGSRNRRARGPRDDITHAEVTRRFPDAARLAASIRALAAHDVDTKVIVDDATGAAIAHAITRDGELVVNGTVFTDASLPVLHSSLDGSPRMQELLDVLNGIRRGWTEPGPRLHIRRPDATA</sequence>
<gene>
    <name evidence="2" type="ORF">DFJ69_6149</name>
</gene>
<accession>A0A3D9T2L0</accession>
<reference evidence="2 3" key="1">
    <citation type="submission" date="2018-08" db="EMBL/GenBank/DDBJ databases">
        <title>Sequencing the genomes of 1000 actinobacteria strains.</title>
        <authorList>
            <person name="Klenk H.-P."/>
        </authorList>
    </citation>
    <scope>NUCLEOTIDE SEQUENCE [LARGE SCALE GENOMIC DNA]</scope>
    <source>
        <strain evidence="2 3">DSM 43927</strain>
    </source>
</reference>
<dbReference type="Proteomes" id="UP000256661">
    <property type="component" value="Unassembled WGS sequence"/>
</dbReference>
<evidence type="ECO:0000313" key="2">
    <source>
        <dbReference type="EMBL" id="REF00594.1"/>
    </source>
</evidence>
<organism evidence="2 3">
    <name type="scientific">Thermomonospora umbrina</name>
    <dbReference type="NCBI Taxonomy" id="111806"/>
    <lineage>
        <taxon>Bacteria</taxon>
        <taxon>Bacillati</taxon>
        <taxon>Actinomycetota</taxon>
        <taxon>Actinomycetes</taxon>
        <taxon>Streptosporangiales</taxon>
        <taxon>Thermomonosporaceae</taxon>
        <taxon>Thermomonospora</taxon>
    </lineage>
</organism>
<comment type="caution">
    <text evidence="2">The sequence shown here is derived from an EMBL/GenBank/DDBJ whole genome shotgun (WGS) entry which is preliminary data.</text>
</comment>
<evidence type="ECO:0000313" key="3">
    <source>
        <dbReference type="Proteomes" id="UP000256661"/>
    </source>
</evidence>
<dbReference type="AlphaFoldDB" id="A0A3D9T2L0"/>